<feature type="region of interest" description="Disordered" evidence="1">
    <location>
        <begin position="303"/>
        <end position="333"/>
    </location>
</feature>
<feature type="region of interest" description="Disordered" evidence="1">
    <location>
        <begin position="686"/>
        <end position="715"/>
    </location>
</feature>
<keyword evidence="4" id="KW-1185">Reference proteome</keyword>
<dbReference type="EMBL" id="JAPTSV010000002">
    <property type="protein sequence ID" value="KAJ1530213.1"/>
    <property type="molecule type" value="Genomic_DNA"/>
</dbReference>
<feature type="domain" description="Transposable element P transposase-like RNase H" evidence="2">
    <location>
        <begin position="435"/>
        <end position="561"/>
    </location>
</feature>
<dbReference type="Pfam" id="PF21787">
    <property type="entry name" value="TNP-like_RNaseH_N"/>
    <property type="match status" value="1"/>
</dbReference>
<evidence type="ECO:0000256" key="1">
    <source>
        <dbReference type="SAM" id="MobiDB-lite"/>
    </source>
</evidence>
<dbReference type="AlphaFoldDB" id="A0AAV7XUI1"/>
<accession>A0AAV7XUI1</accession>
<dbReference type="Gene3D" id="3.90.70.120">
    <property type="match status" value="1"/>
</dbReference>
<protein>
    <recommendedName>
        <fullName evidence="2">Transposable element P transposase-like RNase H domain-containing protein</fullName>
    </recommendedName>
</protein>
<dbReference type="Proteomes" id="UP001075354">
    <property type="component" value="Chromosome 2"/>
</dbReference>
<dbReference type="PANTHER" id="PTHR40552">
    <property type="entry name" value="AT05186P-RELATED"/>
    <property type="match status" value="1"/>
</dbReference>
<dbReference type="PANTHER" id="PTHR40552:SF6">
    <property type="entry name" value="FI09606P-RELATED"/>
    <property type="match status" value="1"/>
</dbReference>
<evidence type="ECO:0000259" key="2">
    <source>
        <dbReference type="Pfam" id="PF21787"/>
    </source>
</evidence>
<name>A0AAV7XUI1_9NEOP</name>
<gene>
    <name evidence="3" type="ORF">ONE63_005140</name>
</gene>
<evidence type="ECO:0000313" key="4">
    <source>
        <dbReference type="Proteomes" id="UP001075354"/>
    </source>
</evidence>
<reference evidence="3" key="1">
    <citation type="submission" date="2022-12" db="EMBL/GenBank/DDBJ databases">
        <title>Chromosome-level genome assembly of the bean flower thrips Megalurothrips usitatus.</title>
        <authorList>
            <person name="Ma L."/>
            <person name="Liu Q."/>
            <person name="Li H."/>
            <person name="Cai W."/>
        </authorList>
    </citation>
    <scope>NUCLEOTIDE SEQUENCE</scope>
    <source>
        <strain evidence="3">Cailab_2022a</strain>
    </source>
</reference>
<feature type="compositionally biased region" description="Acidic residues" evidence="1">
    <location>
        <begin position="694"/>
        <end position="713"/>
    </location>
</feature>
<organism evidence="3 4">
    <name type="scientific">Megalurothrips usitatus</name>
    <name type="common">bean blossom thrips</name>
    <dbReference type="NCBI Taxonomy" id="439358"/>
    <lineage>
        <taxon>Eukaryota</taxon>
        <taxon>Metazoa</taxon>
        <taxon>Ecdysozoa</taxon>
        <taxon>Arthropoda</taxon>
        <taxon>Hexapoda</taxon>
        <taxon>Insecta</taxon>
        <taxon>Pterygota</taxon>
        <taxon>Neoptera</taxon>
        <taxon>Paraneoptera</taxon>
        <taxon>Thysanoptera</taxon>
        <taxon>Terebrantia</taxon>
        <taxon>Thripoidea</taxon>
        <taxon>Thripidae</taxon>
        <taxon>Megalurothrips</taxon>
    </lineage>
</organism>
<dbReference type="InterPro" id="IPR048365">
    <property type="entry name" value="TNP-like_RNaseH_N"/>
</dbReference>
<proteinExistence type="predicted"/>
<evidence type="ECO:0000313" key="3">
    <source>
        <dbReference type="EMBL" id="KAJ1530213.1"/>
    </source>
</evidence>
<sequence length="793" mass="88290">MKDWTQLNIPAMDNAGDDLLVSDGCDINANEIVSVPVNDPPVLVPQPEHVINDEDLLHPQAYSVLLVPDTVHFVQAPYHQGGPDFADYAGVGKPCCAMAIHAIAMAVTRDPATWSSATMEMILQQGNVLYDRSIKANMGNVYTYLAPDNVVNEFFVYDQEVTLSLVKSFLGSHLGTQLIPTRLMETLEDFFSTPGISGVTISSFSYTQSAWKMNGLYWLFDSHSRDKKCKVVEGGKAFCGCYRTLKDLCWAYYQNYREPNGEVREGLFEVDAIIITCNPTKSITGPIPEDPVLPLVPQQTAEPRLVDTAPCPEQNSVPRNGGPKRKRAKETTPRRWYKRRRVTLQSLSRREILLHAGMENDDNADEYHLKLANEIRSLRATVRVQQNTIDGLRKKCNKLGRLSVKEFLDKKKTRTTRKIVQDIHIECGFDENSPFARTVQSCTESMEGYQEVVGVIWDETDLIPFLTLQDGSIIGYEDYGTALARKLAMDEAGNVMFAQELIRDRTGKFADKLLVFQVQGLLSKWHFPVAFAFSSAQANQARLQRLFKQVYDFLTEIGLTLRKARFYKVDPRTGQRKYVTNSPTLKNWASTAESIMALADIGKQYGKKLNPRVGVQTDSLESDFGGYKAHGNQGNKLTPAMAMASLKAVFIRGLVVPDNPHSNVQSTGTAVQDSLRVFLSRQQCFDRPGPAAVDSDDDIDDPDIPDDEGDDANSEQTVTMRDMIAKALAGAGIEFDDGADSANTNPLATCEAMFFKVLRVKHAMLTGLHQVLAKSIKTCTVGILPPMRRLVLM</sequence>
<comment type="caution">
    <text evidence="3">The sequence shown here is derived from an EMBL/GenBank/DDBJ whole genome shotgun (WGS) entry which is preliminary data.</text>
</comment>